<protein>
    <submittedName>
        <fullName evidence="1">Uncharacterized protein</fullName>
    </submittedName>
</protein>
<sequence length="86" mass="9371">MTRETVGTLTPARRAIAAIVTLRLSSTDTGSSFVTASAYGRNVSVQQSVPGARFRLARTVPAPGIHGNIPEDRWGVSPWWHRTPDR</sequence>
<dbReference type="EMBL" id="BONF01000041">
    <property type="protein sequence ID" value="GIF84796.1"/>
    <property type="molecule type" value="Genomic_DNA"/>
</dbReference>
<dbReference type="Proteomes" id="UP000601223">
    <property type="component" value="Unassembled WGS sequence"/>
</dbReference>
<comment type="caution">
    <text evidence="1">The sequence shown here is derived from an EMBL/GenBank/DDBJ whole genome shotgun (WGS) entry which is preliminary data.</text>
</comment>
<organism evidence="1 2">
    <name type="scientific">Catellatospora bangladeshensis</name>
    <dbReference type="NCBI Taxonomy" id="310355"/>
    <lineage>
        <taxon>Bacteria</taxon>
        <taxon>Bacillati</taxon>
        <taxon>Actinomycetota</taxon>
        <taxon>Actinomycetes</taxon>
        <taxon>Micromonosporales</taxon>
        <taxon>Micromonosporaceae</taxon>
        <taxon>Catellatospora</taxon>
    </lineage>
</organism>
<name>A0A8J3JPZ6_9ACTN</name>
<dbReference type="AlphaFoldDB" id="A0A8J3JPZ6"/>
<accession>A0A8J3JPZ6</accession>
<evidence type="ECO:0000313" key="2">
    <source>
        <dbReference type="Proteomes" id="UP000601223"/>
    </source>
</evidence>
<keyword evidence="2" id="KW-1185">Reference proteome</keyword>
<gene>
    <name evidence="1" type="ORF">Cba03nite_61450</name>
</gene>
<proteinExistence type="predicted"/>
<evidence type="ECO:0000313" key="1">
    <source>
        <dbReference type="EMBL" id="GIF84796.1"/>
    </source>
</evidence>
<reference evidence="1 2" key="1">
    <citation type="submission" date="2021-01" db="EMBL/GenBank/DDBJ databases">
        <title>Whole genome shotgun sequence of Catellatospora bangladeshensis NBRC 107357.</title>
        <authorList>
            <person name="Komaki H."/>
            <person name="Tamura T."/>
        </authorList>
    </citation>
    <scope>NUCLEOTIDE SEQUENCE [LARGE SCALE GENOMIC DNA]</scope>
    <source>
        <strain evidence="1 2">NBRC 107357</strain>
    </source>
</reference>